<dbReference type="Gene3D" id="3.40.50.300">
    <property type="entry name" value="P-loop containing nucleotide triphosphate hydrolases"/>
    <property type="match status" value="1"/>
</dbReference>
<dbReference type="InterPro" id="IPR006437">
    <property type="entry name" value="Phage_terminase_lsu"/>
</dbReference>
<dbReference type="Gene3D" id="3.30.420.280">
    <property type="match status" value="1"/>
</dbReference>
<dbReference type="PANTHER" id="PTHR39184">
    <property type="match status" value="1"/>
</dbReference>
<dbReference type="Pfam" id="PF04466">
    <property type="entry name" value="Terminase_3"/>
    <property type="match status" value="1"/>
</dbReference>
<feature type="domain" description="Phage terminase large subunit N-terminal" evidence="1">
    <location>
        <begin position="27"/>
        <end position="226"/>
    </location>
</feature>
<reference evidence="3" key="1">
    <citation type="journal article" date="2021" name="Proc. Natl. Acad. Sci. U.S.A.">
        <title>A Catalog of Tens of Thousands of Viruses from Human Metagenomes Reveals Hidden Associations with Chronic Diseases.</title>
        <authorList>
            <person name="Tisza M.J."/>
            <person name="Buck C.B."/>
        </authorList>
    </citation>
    <scope>NUCLEOTIDE SEQUENCE</scope>
    <source>
        <strain evidence="3">CtR9T2</strain>
    </source>
</reference>
<dbReference type="EMBL" id="BK016081">
    <property type="protein sequence ID" value="DAF93266.1"/>
    <property type="molecule type" value="Genomic_DNA"/>
</dbReference>
<dbReference type="InterPro" id="IPR035412">
    <property type="entry name" value="Terminase_L_N"/>
</dbReference>
<dbReference type="PANTHER" id="PTHR39184:SF1">
    <property type="entry name" value="PBSX PHAGE TERMINASE LARGE SUBUNIT"/>
    <property type="match status" value="1"/>
</dbReference>
<evidence type="ECO:0000259" key="1">
    <source>
        <dbReference type="Pfam" id="PF04466"/>
    </source>
</evidence>
<dbReference type="NCBIfam" id="TIGR01547">
    <property type="entry name" value="phage_term_2"/>
    <property type="match status" value="1"/>
</dbReference>
<evidence type="ECO:0000259" key="2">
    <source>
        <dbReference type="Pfam" id="PF17288"/>
    </source>
</evidence>
<organism evidence="3">
    <name type="scientific">Phage sp. ctR9T2</name>
    <dbReference type="NCBI Taxonomy" id="2825795"/>
    <lineage>
        <taxon>Viruses</taxon>
    </lineage>
</organism>
<dbReference type="InterPro" id="IPR027417">
    <property type="entry name" value="P-loop_NTPase"/>
</dbReference>
<sequence>MTCKISELIAPHFFDVHRDVRAHGHTHYWLDGGRGSTKSSFVSLEIPLLLLRNPDAHAVVMRKVGNTLRNSVYAQTLWALSMMGIRGEFKATVSPMEITYCKTGQKILFFGLDEKEKIKSIKIPFGYIAAAWYEELDQFAGMEEIRNVNQSLMRGGDRFWFFYSFNPPKSRDNWVNVEKLEETPDRLCFHSTYLDVPPQWLGEQFIREAEYLRERKPQAYEHEYLGVATGTGGAVFDNVVEREISEDEISAFDHLHFGLDFGFAVDPLAWIKMHFDQKHRTLYLLDEIYETRLKNRQAAERMVQRHPGRMRIVADCAEPKSIQELRDYGLSVEPCRKGPDSVDHGVKWLQDLDAIVIDKRRTPNAYREFTLYEYDTDKDGRYVSAYPDRNNHTIDAVRYGMGPEMTPCGIRILKPKEG</sequence>
<proteinExistence type="predicted"/>
<protein>
    <submittedName>
        <fullName evidence="3">Large terminase</fullName>
    </submittedName>
</protein>
<dbReference type="InterPro" id="IPR052380">
    <property type="entry name" value="Viral_DNA_packaging_terminase"/>
</dbReference>
<feature type="domain" description="Phage terminase large subunit C-terminal" evidence="2">
    <location>
        <begin position="260"/>
        <end position="399"/>
    </location>
</feature>
<name>A0A8S5UFT2_9VIRU</name>
<evidence type="ECO:0000313" key="3">
    <source>
        <dbReference type="EMBL" id="DAF93266.1"/>
    </source>
</evidence>
<dbReference type="Pfam" id="PF17288">
    <property type="entry name" value="Terminase_3C"/>
    <property type="match status" value="1"/>
</dbReference>
<dbReference type="InterPro" id="IPR035413">
    <property type="entry name" value="Terminase_L_C"/>
</dbReference>
<accession>A0A8S5UFT2</accession>